<keyword evidence="2" id="KW-1185">Reference proteome</keyword>
<protein>
    <submittedName>
        <fullName evidence="1">Uncharacterized protein</fullName>
    </submittedName>
</protein>
<reference evidence="1" key="1">
    <citation type="submission" date="2023-07" db="EMBL/GenBank/DDBJ databases">
        <title>draft genome sequence of fig (Ficus carica).</title>
        <authorList>
            <person name="Takahashi T."/>
            <person name="Nishimura K."/>
        </authorList>
    </citation>
    <scope>NUCLEOTIDE SEQUENCE</scope>
</reference>
<dbReference type="AlphaFoldDB" id="A0AA88D387"/>
<sequence>MEDGLEEQDECLNNDLGIDHDDYNAGEFNVEEVARDSDERSIPRSIGIQYIVNRTRT</sequence>
<proteinExistence type="predicted"/>
<dbReference type="EMBL" id="BTGU01000010">
    <property type="protein sequence ID" value="GMN39672.1"/>
    <property type="molecule type" value="Genomic_DNA"/>
</dbReference>
<dbReference type="Proteomes" id="UP001187192">
    <property type="component" value="Unassembled WGS sequence"/>
</dbReference>
<accession>A0AA88D387</accession>
<evidence type="ECO:0000313" key="2">
    <source>
        <dbReference type="Proteomes" id="UP001187192"/>
    </source>
</evidence>
<evidence type="ECO:0000313" key="1">
    <source>
        <dbReference type="EMBL" id="GMN39672.1"/>
    </source>
</evidence>
<organism evidence="1 2">
    <name type="scientific">Ficus carica</name>
    <name type="common">Common fig</name>
    <dbReference type="NCBI Taxonomy" id="3494"/>
    <lineage>
        <taxon>Eukaryota</taxon>
        <taxon>Viridiplantae</taxon>
        <taxon>Streptophyta</taxon>
        <taxon>Embryophyta</taxon>
        <taxon>Tracheophyta</taxon>
        <taxon>Spermatophyta</taxon>
        <taxon>Magnoliopsida</taxon>
        <taxon>eudicotyledons</taxon>
        <taxon>Gunneridae</taxon>
        <taxon>Pentapetalae</taxon>
        <taxon>rosids</taxon>
        <taxon>fabids</taxon>
        <taxon>Rosales</taxon>
        <taxon>Moraceae</taxon>
        <taxon>Ficeae</taxon>
        <taxon>Ficus</taxon>
    </lineage>
</organism>
<gene>
    <name evidence="1" type="ORF">TIFTF001_008900</name>
</gene>
<name>A0AA88D387_FICCA</name>
<comment type="caution">
    <text evidence="1">The sequence shown here is derived from an EMBL/GenBank/DDBJ whole genome shotgun (WGS) entry which is preliminary data.</text>
</comment>